<sequence length="253" mass="28874">MGRDKKGPFNVNHLATDIEVDVYDPAKGPACTIDAFRPDLAATPGSDWNVSVIHVFTQHYCSQNPDVDEDTVTSSFKDHLKYLCNRYKGSLDGEAAILRRQKHANRAERQRNLWQRRLATCAFFPELREHLAILQDLGPFGMSSDESDDASTGRVRYRIVRKLWRNEDVTAFLRILDRLYVIGRIASRSGSQPHERAESKLTSTSRPPVCGLPQNAYNQKWFGLLTDYDLLLLKPKMGVRYKFSHPPRIITLA</sequence>
<keyword evidence="2" id="KW-1185">Reference proteome</keyword>
<dbReference type="OrthoDB" id="2753353at2759"/>
<gene>
    <name evidence="1" type="ORF">OH76DRAFT_1346290</name>
</gene>
<evidence type="ECO:0000313" key="1">
    <source>
        <dbReference type="EMBL" id="RDX51810.1"/>
    </source>
</evidence>
<proteinExistence type="predicted"/>
<protein>
    <submittedName>
        <fullName evidence="1">Uncharacterized protein</fullName>
    </submittedName>
</protein>
<dbReference type="EMBL" id="KZ857393">
    <property type="protein sequence ID" value="RDX51810.1"/>
    <property type="molecule type" value="Genomic_DNA"/>
</dbReference>
<name>A0A371DH00_9APHY</name>
<evidence type="ECO:0000313" key="2">
    <source>
        <dbReference type="Proteomes" id="UP000256964"/>
    </source>
</evidence>
<dbReference type="AlphaFoldDB" id="A0A371DH00"/>
<accession>A0A371DH00</accession>
<reference evidence="1 2" key="1">
    <citation type="journal article" date="2018" name="Biotechnol. Biofuels">
        <title>Integrative visual omics of the white-rot fungus Polyporus brumalis exposes the biotechnological potential of its oxidative enzymes for delignifying raw plant biomass.</title>
        <authorList>
            <person name="Miyauchi S."/>
            <person name="Rancon A."/>
            <person name="Drula E."/>
            <person name="Hage H."/>
            <person name="Chaduli D."/>
            <person name="Favel A."/>
            <person name="Grisel S."/>
            <person name="Henrissat B."/>
            <person name="Herpoel-Gimbert I."/>
            <person name="Ruiz-Duenas F.J."/>
            <person name="Chevret D."/>
            <person name="Hainaut M."/>
            <person name="Lin J."/>
            <person name="Wang M."/>
            <person name="Pangilinan J."/>
            <person name="Lipzen A."/>
            <person name="Lesage-Meessen L."/>
            <person name="Navarro D."/>
            <person name="Riley R."/>
            <person name="Grigoriev I.V."/>
            <person name="Zhou S."/>
            <person name="Raouche S."/>
            <person name="Rosso M.N."/>
        </authorList>
    </citation>
    <scope>NUCLEOTIDE SEQUENCE [LARGE SCALE GENOMIC DNA]</scope>
    <source>
        <strain evidence="1 2">BRFM 1820</strain>
    </source>
</reference>
<organism evidence="1 2">
    <name type="scientific">Lentinus brumalis</name>
    <dbReference type="NCBI Taxonomy" id="2498619"/>
    <lineage>
        <taxon>Eukaryota</taxon>
        <taxon>Fungi</taxon>
        <taxon>Dikarya</taxon>
        <taxon>Basidiomycota</taxon>
        <taxon>Agaricomycotina</taxon>
        <taxon>Agaricomycetes</taxon>
        <taxon>Polyporales</taxon>
        <taxon>Polyporaceae</taxon>
        <taxon>Lentinus</taxon>
    </lineage>
</organism>
<dbReference type="STRING" id="139420.A0A371DH00"/>
<dbReference type="Proteomes" id="UP000256964">
    <property type="component" value="Unassembled WGS sequence"/>
</dbReference>